<proteinExistence type="inferred from homology"/>
<comment type="caution">
    <text evidence="7">The sequence shown here is derived from an EMBL/GenBank/DDBJ whole genome shotgun (WGS) entry which is preliminary data.</text>
</comment>
<dbReference type="AlphaFoldDB" id="A0A2N6QMS3"/>
<dbReference type="InterPro" id="IPR002559">
    <property type="entry name" value="Transposase_11"/>
</dbReference>
<evidence type="ECO:0000313" key="8">
    <source>
        <dbReference type="Proteomes" id="UP000235564"/>
    </source>
</evidence>
<dbReference type="GO" id="GO:0006313">
    <property type="term" value="P:DNA transposition"/>
    <property type="evidence" value="ECO:0007669"/>
    <property type="project" value="InterPro"/>
</dbReference>
<evidence type="ECO:0000256" key="2">
    <source>
        <dbReference type="ARBA" id="ARBA00022578"/>
    </source>
</evidence>
<feature type="domain" description="Transposase IS4-like" evidence="5">
    <location>
        <begin position="149"/>
        <end position="358"/>
    </location>
</feature>
<protein>
    <submittedName>
        <fullName evidence="7">Transposase</fullName>
    </submittedName>
</protein>
<dbReference type="GO" id="GO:0004803">
    <property type="term" value="F:transposase activity"/>
    <property type="evidence" value="ECO:0007669"/>
    <property type="project" value="InterPro"/>
</dbReference>
<gene>
    <name evidence="7" type="ORF">CJ231_12700</name>
</gene>
<organism evidence="7 8">
    <name type="scientific">Hoylesella buccalis</name>
    <dbReference type="NCBI Taxonomy" id="28127"/>
    <lineage>
        <taxon>Bacteria</taxon>
        <taxon>Pseudomonadati</taxon>
        <taxon>Bacteroidota</taxon>
        <taxon>Bacteroidia</taxon>
        <taxon>Bacteroidales</taxon>
        <taxon>Prevotellaceae</taxon>
        <taxon>Hoylesella</taxon>
    </lineage>
</organism>
<evidence type="ECO:0000256" key="1">
    <source>
        <dbReference type="ARBA" id="ARBA00010075"/>
    </source>
</evidence>
<dbReference type="InterPro" id="IPR012337">
    <property type="entry name" value="RNaseH-like_sf"/>
</dbReference>
<sequence>MRYIDLKIFRFDYLSLYCLIYKIAQDMNVGNTVLSQLMSLIPDYELRKCVDKYRGDFHARRFTCRDQFLVMSYAQFTSSASLRSIEAQLTAFNSKLYHAGLKIMPKSTLADMNEKKNWRIYQDYAMIFVDRAKALYKDNYYRLNIDNMVYAFDSSTINLCLQLCPWAKFHHDKGAFKMHTLVDVKNSIPNFVLLTPGNVHDSQAMDMLPIETGAYYLMDKGYVDFDRLFRILQQQHAYFVTRAKDNMKYNVFETRVVDRQTGVISDETISLSGLLTAKKHPDVLRLVTYEDYAQNVVYRFLTNDFILPAITIAELYRERWTIETFFKWIKQHLHIKSFYGTTQNAVFTQIWIAICDYLLLTIALKMYHIKQNLYIFSNVIGQVLFERTPLNELFDKTIINQNPENDRQLSLW</sequence>
<dbReference type="OrthoDB" id="7327264at2"/>
<dbReference type="Pfam" id="PF01609">
    <property type="entry name" value="DDE_Tnp_1"/>
    <property type="match status" value="1"/>
</dbReference>
<evidence type="ECO:0000313" key="7">
    <source>
        <dbReference type="EMBL" id="PMC22701.1"/>
    </source>
</evidence>
<accession>A0A2N6QMS3</accession>
<keyword evidence="2" id="KW-0815">Transposition</keyword>
<dbReference type="InterPro" id="IPR025399">
    <property type="entry name" value="DUF4372"/>
</dbReference>
<dbReference type="PANTHER" id="PTHR33258">
    <property type="entry name" value="TRANSPOSASE INSL FOR INSERTION SEQUENCE ELEMENT IS186A-RELATED"/>
    <property type="match status" value="1"/>
</dbReference>
<reference evidence="7 8" key="1">
    <citation type="submission" date="2017-09" db="EMBL/GenBank/DDBJ databases">
        <title>Bacterial strain isolated from the female urinary microbiota.</title>
        <authorList>
            <person name="Thomas-White K."/>
            <person name="Kumar N."/>
            <person name="Forster S."/>
            <person name="Putonti C."/>
            <person name="Lawley T."/>
            <person name="Wolfe A.J."/>
        </authorList>
    </citation>
    <scope>NUCLEOTIDE SEQUENCE [LARGE SCALE GENOMIC DNA]</scope>
    <source>
        <strain evidence="7 8">UMB0536</strain>
    </source>
</reference>
<dbReference type="InterPro" id="IPR047952">
    <property type="entry name" value="Transpos_IS4"/>
</dbReference>
<evidence type="ECO:0000259" key="5">
    <source>
        <dbReference type="Pfam" id="PF01609"/>
    </source>
</evidence>
<dbReference type="Pfam" id="PF14294">
    <property type="entry name" value="DUF4372"/>
    <property type="match status" value="1"/>
</dbReference>
<evidence type="ECO:0000259" key="6">
    <source>
        <dbReference type="Pfam" id="PF14294"/>
    </source>
</evidence>
<dbReference type="SUPFAM" id="SSF53098">
    <property type="entry name" value="Ribonuclease H-like"/>
    <property type="match status" value="1"/>
</dbReference>
<dbReference type="Gene3D" id="3.90.350.10">
    <property type="entry name" value="Transposase Inhibitor Protein From Tn5, Chain A, domain 1"/>
    <property type="match status" value="1"/>
</dbReference>
<keyword evidence="3" id="KW-0238">DNA-binding</keyword>
<dbReference type="Proteomes" id="UP000235564">
    <property type="component" value="Unassembled WGS sequence"/>
</dbReference>
<dbReference type="PANTHER" id="PTHR33258:SF1">
    <property type="entry name" value="TRANSPOSASE INSL FOR INSERTION SEQUENCE ELEMENT IS186A-RELATED"/>
    <property type="match status" value="1"/>
</dbReference>
<evidence type="ECO:0000256" key="3">
    <source>
        <dbReference type="ARBA" id="ARBA00023125"/>
    </source>
</evidence>
<keyword evidence="4" id="KW-0233">DNA recombination</keyword>
<dbReference type="EMBL" id="PNGJ01000016">
    <property type="protein sequence ID" value="PMC22701.1"/>
    <property type="molecule type" value="Genomic_DNA"/>
</dbReference>
<dbReference type="NCBIfam" id="NF033592">
    <property type="entry name" value="transpos_IS4_1"/>
    <property type="match status" value="1"/>
</dbReference>
<name>A0A2N6QMS3_9BACT</name>
<evidence type="ECO:0000256" key="4">
    <source>
        <dbReference type="ARBA" id="ARBA00023172"/>
    </source>
</evidence>
<dbReference type="GO" id="GO:0003677">
    <property type="term" value="F:DNA binding"/>
    <property type="evidence" value="ECO:0007669"/>
    <property type="project" value="UniProtKB-KW"/>
</dbReference>
<comment type="similarity">
    <text evidence="1">Belongs to the transposase 11 family.</text>
</comment>
<feature type="domain" description="DUF4372" evidence="6">
    <location>
        <begin position="30"/>
        <end position="102"/>
    </location>
</feature>